<name>A0A1G9QWT5_9BACI</name>
<sequence length="235" mass="26608">MIKEAIKYLTELGQTETIRVDGQEYSTKPLHLIKEPRPAAIEVNTLSGLVEYLLSNFDTEENLMIHVESPTEVSVFSKTNKNKERRHWIKAEAMVPNFSYDRFYDTESFNIKLQSAFVPNDDRKALLKLASNVQEENVRSTGDDGTSQVVTAKVGVTTVADVKVPNPVTLAPRRTFVEIDQPESEFIFRMQEGPKCALFEADGGAWKIKAMKSIRKYLIQEFKVEIGQGKIHIIA</sequence>
<dbReference type="RefSeq" id="WP_074598430.1">
    <property type="nucleotide sequence ID" value="NZ_FNHF01000002.1"/>
</dbReference>
<evidence type="ECO:0008006" key="3">
    <source>
        <dbReference type="Google" id="ProtNLM"/>
    </source>
</evidence>
<evidence type="ECO:0000313" key="1">
    <source>
        <dbReference type="EMBL" id="SDM15492.1"/>
    </source>
</evidence>
<gene>
    <name evidence="1" type="ORF">SAMN05216244_1708</name>
</gene>
<keyword evidence="2" id="KW-1185">Reference proteome</keyword>
<dbReference type="AlphaFoldDB" id="A0A1G9QWT5"/>
<dbReference type="EMBL" id="FNHF01000002">
    <property type="protein sequence ID" value="SDM15492.1"/>
    <property type="molecule type" value="Genomic_DNA"/>
</dbReference>
<organism evidence="1 2">
    <name type="scientific">Sediminibacillus halophilus</name>
    <dbReference type="NCBI Taxonomy" id="482461"/>
    <lineage>
        <taxon>Bacteria</taxon>
        <taxon>Bacillati</taxon>
        <taxon>Bacillota</taxon>
        <taxon>Bacilli</taxon>
        <taxon>Bacillales</taxon>
        <taxon>Bacillaceae</taxon>
        <taxon>Sediminibacillus</taxon>
    </lineage>
</organism>
<dbReference type="STRING" id="482461.SAMN05216244_1708"/>
<evidence type="ECO:0000313" key="2">
    <source>
        <dbReference type="Proteomes" id="UP000182347"/>
    </source>
</evidence>
<accession>A0A1G9QWT5</accession>
<dbReference type="Proteomes" id="UP000182347">
    <property type="component" value="Unassembled WGS sequence"/>
</dbReference>
<dbReference type="OrthoDB" id="5432268at2"/>
<protein>
    <recommendedName>
        <fullName evidence="3">Phage-related protein</fullName>
    </recommendedName>
</protein>
<proteinExistence type="predicted"/>
<reference evidence="2" key="1">
    <citation type="submission" date="2016-10" db="EMBL/GenBank/DDBJ databases">
        <authorList>
            <person name="Varghese N."/>
            <person name="Submissions S."/>
        </authorList>
    </citation>
    <scope>NUCLEOTIDE SEQUENCE [LARGE SCALE GENOMIC DNA]</scope>
    <source>
        <strain evidence="2">CGMCC 1.6199</strain>
    </source>
</reference>